<name>A0ABU2JVG9_9ACTN</name>
<proteinExistence type="predicted"/>
<reference evidence="2" key="1">
    <citation type="submission" date="2023-07" db="EMBL/GenBank/DDBJ databases">
        <title>30 novel species of actinomycetes from the DSMZ collection.</title>
        <authorList>
            <person name="Nouioui I."/>
        </authorList>
    </citation>
    <scope>NUCLEOTIDE SEQUENCE [LARGE SCALE GENOMIC DNA]</scope>
    <source>
        <strain evidence="2">DSM 44915</strain>
    </source>
</reference>
<accession>A0ABU2JVG9</accession>
<organism evidence="1 2">
    <name type="scientific">Streptomyces chisholmiae</name>
    <dbReference type="NCBI Taxonomy" id="3075540"/>
    <lineage>
        <taxon>Bacteria</taxon>
        <taxon>Bacillati</taxon>
        <taxon>Actinomycetota</taxon>
        <taxon>Actinomycetes</taxon>
        <taxon>Kitasatosporales</taxon>
        <taxon>Streptomycetaceae</taxon>
        <taxon>Streptomyces</taxon>
    </lineage>
</organism>
<evidence type="ECO:0000313" key="1">
    <source>
        <dbReference type="EMBL" id="MDT0268981.1"/>
    </source>
</evidence>
<dbReference type="EMBL" id="JAVREO010000014">
    <property type="protein sequence ID" value="MDT0268981.1"/>
    <property type="molecule type" value="Genomic_DNA"/>
</dbReference>
<comment type="caution">
    <text evidence="1">The sequence shown here is derived from an EMBL/GenBank/DDBJ whole genome shotgun (WGS) entry which is preliminary data.</text>
</comment>
<dbReference type="RefSeq" id="WP_311669072.1">
    <property type="nucleotide sequence ID" value="NZ_JAVREO010000014.1"/>
</dbReference>
<dbReference type="Proteomes" id="UP001183410">
    <property type="component" value="Unassembled WGS sequence"/>
</dbReference>
<sequence>MTWLELARVGGRPLALRDVTPVLESTSGRSARPAALARRWCPLAVAPVATGAVAFLAVTGPA</sequence>
<protein>
    <submittedName>
        <fullName evidence="1">Uncharacterized protein</fullName>
    </submittedName>
</protein>
<keyword evidence="2" id="KW-1185">Reference proteome</keyword>
<gene>
    <name evidence="1" type="ORF">RM844_22095</name>
</gene>
<evidence type="ECO:0000313" key="2">
    <source>
        <dbReference type="Proteomes" id="UP001183410"/>
    </source>
</evidence>